<evidence type="ECO:0000313" key="2">
    <source>
        <dbReference type="EMBL" id="CAG8776864.1"/>
    </source>
</evidence>
<name>A0A9N9JDE8_9GLOM</name>
<gene>
    <name evidence="2" type="ORF">DERYTH_LOCUS19234</name>
</gene>
<keyword evidence="1" id="KW-0732">Signal</keyword>
<proteinExistence type="predicted"/>
<protein>
    <submittedName>
        <fullName evidence="2">3124_t:CDS:1</fullName>
    </submittedName>
</protein>
<dbReference type="EMBL" id="CAJVPY010020755">
    <property type="protein sequence ID" value="CAG8776864.1"/>
    <property type="molecule type" value="Genomic_DNA"/>
</dbReference>
<dbReference type="OrthoDB" id="73465at2759"/>
<evidence type="ECO:0000313" key="3">
    <source>
        <dbReference type="Proteomes" id="UP000789405"/>
    </source>
</evidence>
<reference evidence="2" key="1">
    <citation type="submission" date="2021-06" db="EMBL/GenBank/DDBJ databases">
        <authorList>
            <person name="Kallberg Y."/>
            <person name="Tangrot J."/>
            <person name="Rosling A."/>
        </authorList>
    </citation>
    <scope>NUCLEOTIDE SEQUENCE</scope>
    <source>
        <strain evidence="2">MA453B</strain>
    </source>
</reference>
<feature type="signal peptide" evidence="1">
    <location>
        <begin position="1"/>
        <end position="26"/>
    </location>
</feature>
<dbReference type="AlphaFoldDB" id="A0A9N9JDE8"/>
<keyword evidence="3" id="KW-1185">Reference proteome</keyword>
<feature type="chain" id="PRO_5040442522" evidence="1">
    <location>
        <begin position="27"/>
        <end position="470"/>
    </location>
</feature>
<sequence>MKETLLMIISLIILFSSFLYVSPAKSNSVPTQCYNHPNPLNGKYREAVSCPTSKQKVITSNLAATGSKNMFDVTLTCGVKNVSLCDEVKKTFETAGNIISSALILNSIITINASFIDFCVSMGECGGKSGLVTLGGACPARSIPLQDDDGLVRLYPQALVKQFQFKTHPEYGPYDILAMFNSAGTNFWFEGDGNMGHDQQDFLYVVLHELIHGLGFASNWGDYINENNPKAMTPDIALVPDGSDSTLKFNGFMESAFDKYIINMSSGHRTSEITNKLNTFANETGTKFSDDDDFNAKFKSSPQYKLALNMMKTVITPSSLGFLPHDSNDLAEAIILETHLNPYQEGSSVSHVDFNTYNTTNDFLMKYLADLGVNLRTMTTSRGCTEIIGPKLKLILETIGYATSDYPNPYIPSVTITSNNLNTNNLNTNFSGNIESVSSASPKMINFNFETLIILNLVGFITTRYLLKDF</sequence>
<accession>A0A9N9JDE8</accession>
<evidence type="ECO:0000256" key="1">
    <source>
        <dbReference type="SAM" id="SignalP"/>
    </source>
</evidence>
<comment type="caution">
    <text evidence="2">The sequence shown here is derived from an EMBL/GenBank/DDBJ whole genome shotgun (WGS) entry which is preliminary data.</text>
</comment>
<dbReference type="Proteomes" id="UP000789405">
    <property type="component" value="Unassembled WGS sequence"/>
</dbReference>
<organism evidence="2 3">
    <name type="scientific">Dentiscutata erythropus</name>
    <dbReference type="NCBI Taxonomy" id="1348616"/>
    <lineage>
        <taxon>Eukaryota</taxon>
        <taxon>Fungi</taxon>
        <taxon>Fungi incertae sedis</taxon>
        <taxon>Mucoromycota</taxon>
        <taxon>Glomeromycotina</taxon>
        <taxon>Glomeromycetes</taxon>
        <taxon>Diversisporales</taxon>
        <taxon>Gigasporaceae</taxon>
        <taxon>Dentiscutata</taxon>
    </lineage>
</organism>